<reference evidence="15" key="1">
    <citation type="journal article" date="2018" name="Mol. Phylogenet. Evol.">
        <title>Mitochondrial phylogenomics of the Hymenoptera.</title>
        <authorList>
            <person name="Tang P."/>
            <person name="Zhu J.C."/>
            <person name="Zheng B.Y."/>
            <person name="Wei S.J."/>
            <person name="Sharkey M."/>
            <person name="Chen X.X."/>
            <person name="Vogler A.P."/>
        </authorList>
    </citation>
    <scope>NUCLEOTIDE SEQUENCE</scope>
</reference>
<gene>
    <name evidence="15" type="primary">nad1</name>
</gene>
<feature type="transmembrane region" description="Helical" evidence="14">
    <location>
        <begin position="258"/>
        <end position="274"/>
    </location>
</feature>
<evidence type="ECO:0000256" key="6">
    <source>
        <dbReference type="ARBA" id="ARBA00022692"/>
    </source>
</evidence>
<keyword evidence="11 14" id="KW-0472">Membrane</keyword>
<keyword evidence="7" id="KW-0999">Mitochondrion inner membrane</keyword>
<evidence type="ECO:0000256" key="12">
    <source>
        <dbReference type="RuleBase" id="RU000471"/>
    </source>
</evidence>
<feature type="transmembrane region" description="Helical" evidence="14">
    <location>
        <begin position="6"/>
        <end position="31"/>
    </location>
</feature>
<dbReference type="GO" id="GO:0009060">
    <property type="term" value="P:aerobic respiration"/>
    <property type="evidence" value="ECO:0007669"/>
    <property type="project" value="TreeGrafter"/>
</dbReference>
<keyword evidence="6 12" id="KW-0812">Transmembrane</keyword>
<comment type="subcellular location">
    <subcellularLocation>
        <location evidence="2 12">Mitochondrion inner membrane</location>
        <topology evidence="2 12">Multi-pass membrane protein</topology>
    </subcellularLocation>
</comment>
<keyword evidence="8 14" id="KW-1133">Transmembrane helix</keyword>
<dbReference type="InterPro" id="IPR018086">
    <property type="entry name" value="NADH_UbQ_OxRdtase_su1_CS"/>
</dbReference>
<comment type="similarity">
    <text evidence="3 12">Belongs to the complex I subunit 1 family.</text>
</comment>
<keyword evidence="10 13" id="KW-0496">Mitochondrion</keyword>
<feature type="transmembrane region" description="Helical" evidence="14">
    <location>
        <begin position="229"/>
        <end position="252"/>
    </location>
</feature>
<comment type="function">
    <text evidence="1">Core subunit of the mitochondrial membrane respiratory chain NADH dehydrogenase (Complex I) that is believed to belong to the minimal assembly required for catalysis. Complex I functions in the transfer of electrons from NADH to the respiratory chain. The immediate electron acceptor for the enzyme is believed to be ubiquinone.</text>
</comment>
<feature type="transmembrane region" description="Helical" evidence="14">
    <location>
        <begin position="153"/>
        <end position="175"/>
    </location>
</feature>
<accession>A0A3S8V0S3</accession>
<dbReference type="AlphaFoldDB" id="A0A3S8V0S3"/>
<feature type="transmembrane region" description="Helical" evidence="14">
    <location>
        <begin position="77"/>
        <end position="98"/>
    </location>
</feature>
<geneLocation type="mitochondrion" evidence="15"/>
<dbReference type="EC" id="7.1.1.2" evidence="13"/>
<evidence type="ECO:0000256" key="3">
    <source>
        <dbReference type="ARBA" id="ARBA00010535"/>
    </source>
</evidence>
<dbReference type="EMBL" id="MG923499">
    <property type="protein sequence ID" value="AZL93295.1"/>
    <property type="molecule type" value="Genomic_DNA"/>
</dbReference>
<evidence type="ECO:0000256" key="10">
    <source>
        <dbReference type="ARBA" id="ARBA00023128"/>
    </source>
</evidence>
<dbReference type="PANTHER" id="PTHR11432:SF3">
    <property type="entry name" value="NADH-UBIQUINONE OXIDOREDUCTASE CHAIN 1"/>
    <property type="match status" value="1"/>
</dbReference>
<evidence type="ECO:0000256" key="11">
    <source>
        <dbReference type="ARBA" id="ARBA00023136"/>
    </source>
</evidence>
<dbReference type="PROSITE" id="PS00667">
    <property type="entry name" value="COMPLEX1_ND1_1"/>
    <property type="match status" value="1"/>
</dbReference>
<evidence type="ECO:0000256" key="13">
    <source>
        <dbReference type="RuleBase" id="RU000473"/>
    </source>
</evidence>
<dbReference type="HAMAP" id="MF_01350">
    <property type="entry name" value="NDH1_NuoH"/>
    <property type="match status" value="1"/>
</dbReference>
<evidence type="ECO:0000256" key="8">
    <source>
        <dbReference type="ARBA" id="ARBA00022989"/>
    </source>
</evidence>
<dbReference type="InterPro" id="IPR001694">
    <property type="entry name" value="NADH_UbQ_OxRdtase_su1/FPO"/>
</dbReference>
<name>A0A3S8V0S3_9HYME</name>
<evidence type="ECO:0000256" key="9">
    <source>
        <dbReference type="ARBA" id="ARBA00023075"/>
    </source>
</evidence>
<organism evidence="15">
    <name type="scientific">Hyposoter sp. ZJUH_2016018</name>
    <dbReference type="NCBI Taxonomy" id="2491160"/>
    <lineage>
        <taxon>Eukaryota</taxon>
        <taxon>Metazoa</taxon>
        <taxon>Ecdysozoa</taxon>
        <taxon>Arthropoda</taxon>
        <taxon>Hexapoda</taxon>
        <taxon>Insecta</taxon>
        <taxon>Pterygota</taxon>
        <taxon>Neoptera</taxon>
        <taxon>Endopterygota</taxon>
        <taxon>Hymenoptera</taxon>
        <taxon>Apocrita</taxon>
        <taxon>Ichneumonoidea</taxon>
        <taxon>Ichneumonidae</taxon>
        <taxon>Campopleginae</taxon>
        <taxon>Dusona group</taxon>
        <taxon>Hyposoter</taxon>
    </lineage>
</organism>
<comment type="catalytic activity">
    <reaction evidence="13">
        <text>a ubiquinone + NADH + 5 H(+)(in) = a ubiquinol + NAD(+) + 4 H(+)(out)</text>
        <dbReference type="Rhea" id="RHEA:29091"/>
        <dbReference type="Rhea" id="RHEA-COMP:9565"/>
        <dbReference type="Rhea" id="RHEA-COMP:9566"/>
        <dbReference type="ChEBI" id="CHEBI:15378"/>
        <dbReference type="ChEBI" id="CHEBI:16389"/>
        <dbReference type="ChEBI" id="CHEBI:17976"/>
        <dbReference type="ChEBI" id="CHEBI:57540"/>
        <dbReference type="ChEBI" id="CHEBI:57945"/>
        <dbReference type="EC" id="7.1.1.2"/>
    </reaction>
</comment>
<evidence type="ECO:0000256" key="14">
    <source>
        <dbReference type="SAM" id="Phobius"/>
    </source>
</evidence>
<feature type="transmembrane region" description="Helical" evidence="14">
    <location>
        <begin position="286"/>
        <end position="312"/>
    </location>
</feature>
<dbReference type="GO" id="GO:0008137">
    <property type="term" value="F:NADH dehydrogenase (ubiquinone) activity"/>
    <property type="evidence" value="ECO:0007669"/>
    <property type="project" value="UniProtKB-EC"/>
</dbReference>
<dbReference type="GO" id="GO:0005743">
    <property type="term" value="C:mitochondrial inner membrane"/>
    <property type="evidence" value="ECO:0007669"/>
    <property type="project" value="UniProtKB-SubCell"/>
</dbReference>
<evidence type="ECO:0000256" key="2">
    <source>
        <dbReference type="ARBA" id="ARBA00004448"/>
    </source>
</evidence>
<evidence type="ECO:0000256" key="1">
    <source>
        <dbReference type="ARBA" id="ARBA00003257"/>
    </source>
</evidence>
<sequence length="314" mass="37844">MKQYFIYFILIFIMLILVMIMIMLSVAFLTLMERKLLSYIQIRVGPNKLGLIGFFQPFSDAIKLISKEMIFLKNINFFYYFFFPMFMLILMLMMWMIYPFYSNLYSMELNMIYLMCCLSMGGYGMLICGWSSNSSYSMMGSIRSLSQSISYEVNLSIMILMMLFLIESFNLNMFFCLNMNLMNLIYLWPLSLMFFFTLMAELNRTPFDFSEGESELVSGFNIEYMSGGFILIFLSEYMSILFLSFLFCMFYISNYSYIYFYIYLMIMVFLVIWIRGTMPRFRYDLLMYLCWLVILPFVLNYMYYLIMIKFLIFK</sequence>
<dbReference type="PROSITE" id="PS00668">
    <property type="entry name" value="COMPLEX1_ND1_2"/>
    <property type="match status" value="1"/>
</dbReference>
<protein>
    <recommendedName>
        <fullName evidence="4 13">NADH-ubiquinone oxidoreductase chain 1</fullName>
        <ecNumber evidence="13">7.1.1.2</ecNumber>
    </recommendedName>
</protein>
<evidence type="ECO:0000256" key="5">
    <source>
        <dbReference type="ARBA" id="ARBA00022448"/>
    </source>
</evidence>
<feature type="transmembrane region" description="Helical" evidence="14">
    <location>
        <begin position="110"/>
        <end position="132"/>
    </location>
</feature>
<proteinExistence type="inferred from homology"/>
<keyword evidence="9 13" id="KW-0830">Ubiquinone</keyword>
<dbReference type="GO" id="GO:0003954">
    <property type="term" value="F:NADH dehydrogenase activity"/>
    <property type="evidence" value="ECO:0007669"/>
    <property type="project" value="TreeGrafter"/>
</dbReference>
<keyword evidence="12" id="KW-0520">NAD</keyword>
<dbReference type="Pfam" id="PF00146">
    <property type="entry name" value="NADHdh"/>
    <property type="match status" value="1"/>
</dbReference>
<dbReference type="PANTHER" id="PTHR11432">
    <property type="entry name" value="NADH DEHYDROGENASE SUBUNIT 1"/>
    <property type="match status" value="1"/>
</dbReference>
<keyword evidence="5" id="KW-0813">Transport</keyword>
<evidence type="ECO:0000256" key="4">
    <source>
        <dbReference type="ARBA" id="ARBA00021009"/>
    </source>
</evidence>
<feature type="transmembrane region" description="Helical" evidence="14">
    <location>
        <begin position="181"/>
        <end position="200"/>
    </location>
</feature>
<evidence type="ECO:0000313" key="15">
    <source>
        <dbReference type="EMBL" id="AZL93295.1"/>
    </source>
</evidence>
<evidence type="ECO:0000256" key="7">
    <source>
        <dbReference type="ARBA" id="ARBA00022792"/>
    </source>
</evidence>